<reference evidence="1 2" key="1">
    <citation type="journal article" date="2020" name="Mol. Plant">
        <title>The Chromosome-Based Rubber Tree Genome Provides New Insights into Spurge Genome Evolution and Rubber Biosynthesis.</title>
        <authorList>
            <person name="Liu J."/>
            <person name="Shi C."/>
            <person name="Shi C.C."/>
            <person name="Li W."/>
            <person name="Zhang Q.J."/>
            <person name="Zhang Y."/>
            <person name="Li K."/>
            <person name="Lu H.F."/>
            <person name="Shi C."/>
            <person name="Zhu S.T."/>
            <person name="Xiao Z.Y."/>
            <person name="Nan H."/>
            <person name="Yue Y."/>
            <person name="Zhu X.G."/>
            <person name="Wu Y."/>
            <person name="Hong X.N."/>
            <person name="Fan G.Y."/>
            <person name="Tong Y."/>
            <person name="Zhang D."/>
            <person name="Mao C.L."/>
            <person name="Liu Y.L."/>
            <person name="Hao S.J."/>
            <person name="Liu W.Q."/>
            <person name="Lv M.Q."/>
            <person name="Zhang H.B."/>
            <person name="Liu Y."/>
            <person name="Hu-Tang G.R."/>
            <person name="Wang J.P."/>
            <person name="Wang J.H."/>
            <person name="Sun Y.H."/>
            <person name="Ni S.B."/>
            <person name="Chen W.B."/>
            <person name="Zhang X.C."/>
            <person name="Jiao Y.N."/>
            <person name="Eichler E.E."/>
            <person name="Li G.H."/>
            <person name="Liu X."/>
            <person name="Gao L.Z."/>
        </authorList>
    </citation>
    <scope>NUCLEOTIDE SEQUENCE [LARGE SCALE GENOMIC DNA]</scope>
    <source>
        <strain evidence="2">cv. GT1</strain>
        <tissue evidence="1">Leaf</tissue>
    </source>
</reference>
<gene>
    <name evidence="1" type="ORF">GH714_008941</name>
</gene>
<organism evidence="1 2">
    <name type="scientific">Hevea brasiliensis</name>
    <name type="common">Para rubber tree</name>
    <name type="synonym">Siphonia brasiliensis</name>
    <dbReference type="NCBI Taxonomy" id="3981"/>
    <lineage>
        <taxon>Eukaryota</taxon>
        <taxon>Viridiplantae</taxon>
        <taxon>Streptophyta</taxon>
        <taxon>Embryophyta</taxon>
        <taxon>Tracheophyta</taxon>
        <taxon>Spermatophyta</taxon>
        <taxon>Magnoliopsida</taxon>
        <taxon>eudicotyledons</taxon>
        <taxon>Gunneridae</taxon>
        <taxon>Pentapetalae</taxon>
        <taxon>rosids</taxon>
        <taxon>fabids</taxon>
        <taxon>Malpighiales</taxon>
        <taxon>Euphorbiaceae</taxon>
        <taxon>Crotonoideae</taxon>
        <taxon>Micrandreae</taxon>
        <taxon>Hevea</taxon>
    </lineage>
</organism>
<dbReference type="EMBL" id="JAAGAX010000010">
    <property type="protein sequence ID" value="KAF2300106.1"/>
    <property type="molecule type" value="Genomic_DNA"/>
</dbReference>
<accession>A0A6A6LJ91</accession>
<name>A0A6A6LJ91_HEVBR</name>
<comment type="caution">
    <text evidence="1">The sequence shown here is derived from an EMBL/GenBank/DDBJ whole genome shotgun (WGS) entry which is preliminary data.</text>
</comment>
<dbReference type="AlphaFoldDB" id="A0A6A6LJ91"/>
<proteinExistence type="predicted"/>
<protein>
    <submittedName>
        <fullName evidence="1">Uncharacterized protein</fullName>
    </submittedName>
</protein>
<dbReference type="Proteomes" id="UP000467840">
    <property type="component" value="Chromosome 4"/>
</dbReference>
<evidence type="ECO:0000313" key="1">
    <source>
        <dbReference type="EMBL" id="KAF2300106.1"/>
    </source>
</evidence>
<sequence length="94" mass="10876">MAKQILVGESKRLTTRRGKRSIKKHTVMVDSKNVDEKSDSKPIDVSYSTVIECEEDFEIGRKSAENELVEYTTRDFVEVQDVAKISEDDFERNF</sequence>
<evidence type="ECO:0000313" key="2">
    <source>
        <dbReference type="Proteomes" id="UP000467840"/>
    </source>
</evidence>
<keyword evidence="2" id="KW-1185">Reference proteome</keyword>